<dbReference type="OrthoDB" id="103676at2157"/>
<feature type="domain" description="PKD" evidence="1">
    <location>
        <begin position="3489"/>
        <end position="3569"/>
    </location>
</feature>
<dbReference type="SMART" id="SM00089">
    <property type="entry name" value="PKD"/>
    <property type="match status" value="2"/>
</dbReference>
<gene>
    <name evidence="2" type="ORF">A3L01_05375</name>
</gene>
<dbReference type="InterPro" id="IPR013784">
    <property type="entry name" value="Carb-bd-like_fold"/>
</dbReference>
<dbReference type="InterPro" id="IPR011635">
    <property type="entry name" value="CARDB"/>
</dbReference>
<dbReference type="Gene3D" id="2.60.40.1120">
    <property type="entry name" value="Carboxypeptidase-like, regulatory domain"/>
    <property type="match status" value="1"/>
</dbReference>
<feature type="domain" description="PKD" evidence="1">
    <location>
        <begin position="3964"/>
        <end position="4035"/>
    </location>
</feature>
<dbReference type="EMBL" id="CP015101">
    <property type="protein sequence ID" value="ASJ05787.1"/>
    <property type="molecule type" value="Genomic_DNA"/>
</dbReference>
<dbReference type="SUPFAM" id="SSF49299">
    <property type="entry name" value="PKD domain"/>
    <property type="match status" value="2"/>
</dbReference>
<evidence type="ECO:0000313" key="2">
    <source>
        <dbReference type="EMBL" id="ASJ05787.1"/>
    </source>
</evidence>
<dbReference type="Pfam" id="PF18911">
    <property type="entry name" value="PKD_4"/>
    <property type="match status" value="2"/>
</dbReference>
<dbReference type="PROSITE" id="PS50093">
    <property type="entry name" value="PKD"/>
    <property type="match status" value="2"/>
</dbReference>
<protein>
    <recommendedName>
        <fullName evidence="1">PKD domain-containing protein</fullName>
    </recommendedName>
</protein>
<dbReference type="SUPFAM" id="SSF49452">
    <property type="entry name" value="Starch-binding domain-like"/>
    <property type="match status" value="1"/>
</dbReference>
<dbReference type="InterPro" id="IPR022409">
    <property type="entry name" value="PKD/Chitinase_dom"/>
</dbReference>
<dbReference type="CDD" id="cd00146">
    <property type="entry name" value="PKD"/>
    <property type="match status" value="2"/>
</dbReference>
<sequence>MILLGSLLPPNLVLHEGVFAQAGPPDIAVSNPGYTVENGKIIVSAPIENEGGPSSSFNLTFSFVGPISPPEPGEVPFTWLNTSRMLENSREVSSGEVVNGSVVLRDDDGYIIYELPFELNFFGIPVKKLSVSTNGYVELMAEYEDTISEGDYEVWDFLSESRRDFVAGLDEDLETEDGYLLVARIENGVVIEWFGSTWDEYDSENYPINFQLLILSNGTLVWSYGRLTDSPSHSKAGYFSRVSLESREIEPEEGKSYSVNLPQVTPTVLKVQIPPMGENETRSVSVTSPVDEGYVRIFADLEGTLNDVDRSNNFAELWLWPGNYWIENVSIGNVTPGEFVEVNFTVKTTSRHPEPVTVRLLKNGEVELEHHIWNPQAEGLAGGLHWLAQGGSYNLSLEIDVMGDTNLSDNRAHLGEYSFPLPNFRIANYSVEVPHCSGSPAMIRVNVTNDGSLNWSNVEVMGALMYSDGTMSPSWAFIPFLPAGKTAEVLLEPVVAPGNITGVRIEVDPYDRVDESSEDDNSVSVELSVSIEMPDFTVVGVEIPSNVTTGKSYQVNVTLDNLGGCYAGIVGVRLYENGRDEDWEYVEINGTTTVGLRWSPSAIGWVNLTVAVDPYNVIAELREDNNELTERVLVRGPDITITNVELVSFDGIAGSPAVFNVTLKNLGESFTSGFYVKAYGGLGTSTIYVLGGLSKGEEKTVAMEIYANAGNVTLYFKADSSNWITETNESNNGFSYELDVPLPNFKVEAVSLPENTVGYVPVNVTVRNIGAPYNGTRFPLTLKVSIGGRSRYYYIRNLFGSNETITKLGTIIIQAPGGLVNASVYSNVNETSKSDNWLAVNVSTGYPDLVVEIHPPEVSAGSYVRVNYTVRNTGNATLYLKGTSLPVKYGIEYEDGRRITGGTWISNLVLEPNGTAEIRPYLKFNGGRNILFGVIDEANRWVESNEDNNNATLLLELDKPDFAIANYSIPDEVLNGSAYLYHQYGIEVNVTNLGGEFRGYLGIALFVDGRVNGFAGFYNLGKNETKEVTLYYRPEPGKHNLTIALDYSNEWIEGRKDNNNATATTAEFGMPDVTPVGVTWEPYNFTSGERVTFKVYLKNLGQAFEKSFTTRVEVWNGSTRLTYGTVYPYPYGYTFRENETREFRWVWYGAEPGNLTFRVVADYYNYLPEVNETNNNLTVDLGSIGTPDFELSNLSVGELAFGRWVDVNVTLKNLGEGIYRPFNVLFNLSGRIYYETVYGIGANETRILSRRWYVDRTGELKVSVGVDPRNEIAETNETNNWVSGIYNVEPPELSIVSYRWERRELASGYLAFTVNVTNSGGDTYRGFYLAMYVDGSPKARVWVPELLSGETSEKALRWRLDTGGMHEVWLVVDDGNLIPETDEDNNIVKTNVTIELPDIEVEGLSVPEMHANALFTVNVTLRNSGIQDIERPFFVAVYQDDKYLGGAWVDSLPAGDSKRVGIAVRPYPGDSIITAVADQYNTVVEASEDNNELSVAVHVSAPDLRVISFSPGNPRYSGETANATVLIRNEGDHETGAFQVVIRENGRNLGSAYVEGLMPGEELNATVPWKAEPGRYNVTAVADPYNVIREWDEGNNALSVPVVVPAPDLSVLSFSYSGGRIAGESMSFTVTVANRGNTTLLPFYVVIYANSTVIGVKRLNGLPSEGMRTIHFENSWKARYGSYVLRAVVDPYNGITELREDNNEANVSVFIDDETPPSVVTLYPANGSFTNEALIGVLLRDEGSGVDLERSRLSIYREGVPVEGSSEASWGWLIFRNSTPLLDGNYTVILTAMDRAGNSMEYSWNFVLDRKAPVISSNIINGTLYNGSVVPAINVSDENLLDYRVTVNGREFHGGEIKADGSYLLEVFAVDRAGNKGRYSAWFTVNGVPHPPSGLTLRMEGKYVELSWLPSGDSDIAGYYVYVDGKRLNEEPVEVTAFRDVFRGSLNYSVTAVDFMGFESEPVQAFPVRLGIETERMVVGYPTEVRVNIENLDGPANGTLRLELVDVFGNTIEGIIRNVSLIPGNGTENFEVVVPQGLGSLRASLTINGSATLAVLPVIPEEAEAPVILPQKLETGLPGLVEVRLKNHGSRPLDTSKATLRLGNITGEAIGALPAIPPGEEAVLRYRIVPRERGLQNLTFRLGYLSAAMEVEIRDPVTSPVMVSTENFVRGARAKVYVTFRNTGTALLRVLDVEVLGMRRSVGLLLPPNLSVELPFEYTVPQNASRVLINATVFTDVGTFGRSIVAETTEPTYNANVTVKPVFKVGEDVLIEGFAYNSSGPLANVPVKVSVLRGDFVREYYVVTDGTGRFNLTFRPLGGEYGHFIVSATHPAVVAPERDGEFDIVGLTLVPDVYDLTVTREFSGEIEVEIINHWLDSNVSVDVSAPETYNVTVPRRIELKSGRNRLKIGLSSQSAVNGTIVITFRAVQLGIEVEKNLTVRANVLPPAPRIELEPLSLDVGLLANESVSRTITVKNTGFEELRNVSVVSSIEWVKIVSAFTGLEAGKSGAIGLYIAPPENLTGTFEGSIRISSSNYRDVHVPIRITVTPNARGSLRVVVMDPNATKLEKAEVTLYNGYAHFEGKTDENGTVIFTDVPIGEYTLIVGEESHYTSSRKVIIEAGLERNLTVVLMPSVLEIEWEVVPVTIEDVYIIKHEIGYTTYVPAPEIKTYGGDLEVYIDYEKLAELGMVEFRGQLIIRNTHRYVSVFNITFESGGSHYIDVEFMVDRIDELKPGETVTVPYVVRVYYQRSPPINPCLHETKVFTLKAGVVCVEEAGKITLRAQKVHRLIVKPTCDGCWKSLLNIGAHILFEKLSDKLGDLLENNEIAKDSGDKALEALKELYEAYYQMSMNPTDENIKNYEKTLQKFKGTLLEIGKTALAKYGEKYLENYLSTKGIEFDLILDEKGQVVGFVMPSDVAPMYPEVMSTVNVQNGNVQVSWEEAEKLADKLTGGLISELKEKAENLWIVEMINLIVKLVDDYTPMIAEAGMNCAICLLRNNCSPPNVGEMKPIQLIRTAYFTGYDGGGAGGVSGGGVQGETSVGRFTCEGLPRPKNSTSQTSQPTAQSCPACGIETKLSNTGERKICVNLPLRDLPSQPLQEDGDGEAQNTLHMCVDLVITIEQRLTFERQAFRASLRFTNTNANYSLEDVNVSLVFLDDNANDAGERFFVRLDERSGLNNGVLKPKGEASFRWLIVPKVGAAGEFRTRYYVMANVTARLGDSRLVFETWPAVIEVKPVPQLELDYVIPRKVYGDDPYTPEIEQPVPFIFGLRVKNVGYGEAKNLRIASAQPRIERSNYPGVYIDFKLLGTIVNGNVAPNSLTVNFGDLKPGESSTAAWIMSAEVTGDFVYYNATFQHSDELGGNETSLIRALRTHFLFRAFNDTANDDGMMDFLVDDDGDAVPERIIDSNGEDYPVLKVNFTEEYGRGFRKVIPLVKSPGWIYMAIPVSGFTRATRSDGKEPVVQWIDNGTLNLLDLGTAEFYVLKANRPPVPVMSLSEPVIVNRTVTLDASLSYDPDGRIVRYLWRIGDDTLEGPVVSYTFREAGNYTIILTVWDGENSSSSMTRNVRVYLGPRFVVEVGTIPQWGIVPFNVTVNVSVANAGDAPGTYNLSISIDGQPEVFEEVTLQAGEMRNLTFQVEITSAGEHVISVDGKNSTVLAYWNVSLSKNETLEYSRDFGFYDSLTWEPFVRDFDNWTTQVLENVSIPELTLERILDEKVSNWALANRSENLNPREREGDIRAIYSRNATIRGISGWNYTTVRVTQRVVVFANASHRLDEEPPTIRVTPESGVYERIPVLNVTVIDETNVTVWVETDRGRENLTLLLKDGNVSVWSGMPPLGPGNNTVIVYAEDYFGNQANGTLWIYLNPKAPIVTIESPEERVYNSRQVWINYTVIDDDLVGVKAYLDGRLVSTNSSWSAELVLDYGTHNLTVEAWDVSNNVTETVTFRINEPPTVNFTWSAKYLEVSFQANSSDPDGIIEYLWDFGDGSTGRGANVTHVYANGGVYNVTLIVWDAYNLSSSSTKTIEVFANVSLRRNETLEYTRDFGFYNSTSWESFKRDFEEWVNRTLRGIEVPETGLDEVWSVKAGNWSLVNHTENLLPGSGNGWINATYRRLTIVKGLIDHNETTMLVIQRAVLFGSATNVRDVEPPFVKIVYPENRTYDHNVTELIVFVNDSTAVASVVAELDGEAVALTQAKGSWRAEITAGDGRHRLVVIARDIWNNTAVEWVNFTVNTTVRITEINGTEIVTIPGELESAAIVQNGLLRITLGLGGETVSLGFSLRKRVLIDERLWETPWLAVRSGMTRGEISVREETIRRAGRLYERRTFRVEATGQGYAVLMLPLNGMDVVRVTIEKNGTTYELGTADEGKPGHYGILGGYLYVVIHSDPIIEVELERVVVQRASTDSWLLLGFAWQRWYLKLREEFTELREKTCNETFLEEADELHTRAEEYYLRGISHYPNNPIWYAIYMRKAYLLEKQAVEIVRRCT</sequence>
<dbReference type="InterPro" id="IPR035986">
    <property type="entry name" value="PKD_dom_sf"/>
</dbReference>
<dbReference type="GO" id="GO:0030246">
    <property type="term" value="F:carbohydrate binding"/>
    <property type="evidence" value="ECO:0007669"/>
    <property type="project" value="InterPro"/>
</dbReference>
<name>A0A2Z2MH26_9EURY</name>
<dbReference type="Gene3D" id="2.60.40.10">
    <property type="entry name" value="Immunoglobulins"/>
    <property type="match status" value="16"/>
</dbReference>
<dbReference type="KEGG" id="tbs:A3L01_05375"/>
<dbReference type="Pfam" id="PF07705">
    <property type="entry name" value="CARDB"/>
    <property type="match status" value="11"/>
</dbReference>
<dbReference type="InterPro" id="IPR013783">
    <property type="entry name" value="Ig-like_fold"/>
</dbReference>
<accession>A0A2Z2MH26</accession>
<dbReference type="Proteomes" id="UP000250272">
    <property type="component" value="Chromosome"/>
</dbReference>
<evidence type="ECO:0000313" key="3">
    <source>
        <dbReference type="Proteomes" id="UP000250272"/>
    </source>
</evidence>
<organism evidence="2 3">
    <name type="scientific">Thermococcus barossii</name>
    <dbReference type="NCBI Taxonomy" id="54077"/>
    <lineage>
        <taxon>Archaea</taxon>
        <taxon>Methanobacteriati</taxon>
        <taxon>Methanobacteriota</taxon>
        <taxon>Thermococci</taxon>
        <taxon>Thermococcales</taxon>
        <taxon>Thermococcaceae</taxon>
        <taxon>Thermococcus</taxon>
    </lineage>
</organism>
<evidence type="ECO:0000259" key="1">
    <source>
        <dbReference type="PROSITE" id="PS50093"/>
    </source>
</evidence>
<dbReference type="InterPro" id="IPR000601">
    <property type="entry name" value="PKD_dom"/>
</dbReference>
<reference evidence="2 3" key="1">
    <citation type="submission" date="2016-04" db="EMBL/GenBank/DDBJ databases">
        <title>Complete genome sequence of Thermococcus barossii type strain SHCK-94.</title>
        <authorList>
            <person name="Oger P.M."/>
        </authorList>
    </citation>
    <scope>NUCLEOTIDE SEQUENCE [LARGE SCALE GENOMIC DNA]</scope>
    <source>
        <strain evidence="2 3">SHCK-94</strain>
    </source>
</reference>
<proteinExistence type="predicted"/>
<keyword evidence="3" id="KW-1185">Reference proteome</keyword>